<dbReference type="GO" id="GO:0032259">
    <property type="term" value="P:methylation"/>
    <property type="evidence" value="ECO:0007669"/>
    <property type="project" value="UniProtKB-KW"/>
</dbReference>
<dbReference type="GO" id="GO:0004671">
    <property type="term" value="F:protein C-terminal S-isoprenylcysteine carboxyl O-methyltransferase activity"/>
    <property type="evidence" value="ECO:0007669"/>
    <property type="project" value="UniProtKB-EC"/>
</dbReference>
<evidence type="ECO:0000313" key="11">
    <source>
        <dbReference type="EMBL" id="RKP38916.1"/>
    </source>
</evidence>
<dbReference type="InterPro" id="IPR007269">
    <property type="entry name" value="ICMT_MeTrfase"/>
</dbReference>
<keyword evidence="4 10" id="KW-0489">Methyltransferase</keyword>
<keyword evidence="9 10" id="KW-0472">Membrane</keyword>
<protein>
    <recommendedName>
        <fullName evidence="3 10">Protein-S-isoprenylcysteine O-methyltransferase</fullName>
        <ecNumber evidence="3 10">2.1.1.100</ecNumber>
    </recommendedName>
</protein>
<dbReference type="EMBL" id="ML002317">
    <property type="protein sequence ID" value="RKP38916.1"/>
    <property type="molecule type" value="Genomic_DNA"/>
</dbReference>
<comment type="similarity">
    <text evidence="2 10">Belongs to the class VI-like SAM-binding methyltransferase superfamily. Isoprenylcysteine carboxyl methyltransferase family.</text>
</comment>
<dbReference type="Proteomes" id="UP000268162">
    <property type="component" value="Unassembled WGS sequence"/>
</dbReference>
<gene>
    <name evidence="11" type="ORF">BJ085DRAFT_9415</name>
</gene>
<comment type="catalytic activity">
    <reaction evidence="10">
        <text>[protein]-C-terminal S-[(2E,6E)-farnesyl]-L-cysteine + S-adenosyl-L-methionine = [protein]-C-terminal S-[(2E,6E)-farnesyl]-L-cysteine methyl ester + S-adenosyl-L-homocysteine</text>
        <dbReference type="Rhea" id="RHEA:21672"/>
        <dbReference type="Rhea" id="RHEA-COMP:12125"/>
        <dbReference type="Rhea" id="RHEA-COMP:12126"/>
        <dbReference type="ChEBI" id="CHEBI:57856"/>
        <dbReference type="ChEBI" id="CHEBI:59789"/>
        <dbReference type="ChEBI" id="CHEBI:90510"/>
        <dbReference type="ChEBI" id="CHEBI:90511"/>
        <dbReference type="EC" id="2.1.1.100"/>
    </reaction>
</comment>
<dbReference type="AlphaFoldDB" id="A0A4P9ZYU3"/>
<dbReference type="Gene3D" id="1.20.120.1630">
    <property type="match status" value="1"/>
</dbReference>
<feature type="transmembrane region" description="Helical" evidence="10">
    <location>
        <begin position="35"/>
        <end position="54"/>
    </location>
</feature>
<keyword evidence="10" id="KW-0256">Endoplasmic reticulum</keyword>
<evidence type="ECO:0000256" key="2">
    <source>
        <dbReference type="ARBA" id="ARBA00009140"/>
    </source>
</evidence>
<feature type="transmembrane region" description="Helical" evidence="10">
    <location>
        <begin position="61"/>
        <end position="82"/>
    </location>
</feature>
<dbReference type="PANTHER" id="PTHR12714">
    <property type="entry name" value="PROTEIN-S ISOPRENYLCYSTEINE O-METHYLTRANSFERASE"/>
    <property type="match status" value="1"/>
</dbReference>
<evidence type="ECO:0000313" key="12">
    <source>
        <dbReference type="Proteomes" id="UP000268162"/>
    </source>
</evidence>
<comment type="caution">
    <text evidence="10">Lacks conserved residue(s) required for the propagation of feature annotation.</text>
</comment>
<evidence type="ECO:0000256" key="1">
    <source>
        <dbReference type="ARBA" id="ARBA00004141"/>
    </source>
</evidence>
<evidence type="ECO:0000256" key="8">
    <source>
        <dbReference type="ARBA" id="ARBA00022989"/>
    </source>
</evidence>
<feature type="non-terminal residue" evidence="11">
    <location>
        <position position="1"/>
    </location>
</feature>
<feature type="non-terminal residue" evidence="11">
    <location>
        <position position="180"/>
    </location>
</feature>
<dbReference type="Pfam" id="PF04140">
    <property type="entry name" value="ICMT"/>
    <property type="match status" value="1"/>
</dbReference>
<reference evidence="12" key="1">
    <citation type="journal article" date="2018" name="Nat. Microbiol.">
        <title>Leveraging single-cell genomics to expand the fungal tree of life.</title>
        <authorList>
            <person name="Ahrendt S.R."/>
            <person name="Quandt C.A."/>
            <person name="Ciobanu D."/>
            <person name="Clum A."/>
            <person name="Salamov A."/>
            <person name="Andreopoulos B."/>
            <person name="Cheng J.F."/>
            <person name="Woyke T."/>
            <person name="Pelin A."/>
            <person name="Henrissat B."/>
            <person name="Reynolds N.K."/>
            <person name="Benny G.L."/>
            <person name="Smith M.E."/>
            <person name="James T.Y."/>
            <person name="Grigoriev I.V."/>
        </authorList>
    </citation>
    <scope>NUCLEOTIDE SEQUENCE [LARGE SCALE GENOMIC DNA]</scope>
    <source>
        <strain evidence="12">RSA 468</strain>
    </source>
</reference>
<dbReference type="PROSITE" id="PS51564">
    <property type="entry name" value="SAM_ICMT"/>
    <property type="match status" value="1"/>
</dbReference>
<keyword evidence="5 11" id="KW-0808">Transferase</keyword>
<evidence type="ECO:0000256" key="3">
    <source>
        <dbReference type="ARBA" id="ARBA00012151"/>
    </source>
</evidence>
<evidence type="ECO:0000256" key="4">
    <source>
        <dbReference type="ARBA" id="ARBA00022603"/>
    </source>
</evidence>
<keyword evidence="8 10" id="KW-1133">Transmembrane helix</keyword>
<keyword evidence="7 10" id="KW-0812">Transmembrane</keyword>
<dbReference type="InterPro" id="IPR025770">
    <property type="entry name" value="PPMT_MeTrfase"/>
</dbReference>
<dbReference type="PANTHER" id="PTHR12714:SF9">
    <property type="entry name" value="PROTEIN-S-ISOPRENYLCYSTEINE O-METHYLTRANSFERASE"/>
    <property type="match status" value="1"/>
</dbReference>
<proteinExistence type="inferred from homology"/>
<feature type="transmembrane region" description="Helical" evidence="10">
    <location>
        <begin position="119"/>
        <end position="148"/>
    </location>
</feature>
<organism evidence="11 12">
    <name type="scientific">Dimargaris cristalligena</name>
    <dbReference type="NCBI Taxonomy" id="215637"/>
    <lineage>
        <taxon>Eukaryota</taxon>
        <taxon>Fungi</taxon>
        <taxon>Fungi incertae sedis</taxon>
        <taxon>Zoopagomycota</taxon>
        <taxon>Kickxellomycotina</taxon>
        <taxon>Dimargaritomycetes</taxon>
        <taxon>Dimargaritales</taxon>
        <taxon>Dimargaritaceae</taxon>
        <taxon>Dimargaris</taxon>
    </lineage>
</organism>
<dbReference type="EC" id="2.1.1.100" evidence="3 10"/>
<evidence type="ECO:0000256" key="9">
    <source>
        <dbReference type="ARBA" id="ARBA00023136"/>
    </source>
</evidence>
<accession>A0A4P9ZYU3</accession>
<evidence type="ECO:0000256" key="10">
    <source>
        <dbReference type="RuleBase" id="RU362022"/>
    </source>
</evidence>
<keyword evidence="12" id="KW-1185">Reference proteome</keyword>
<evidence type="ECO:0000256" key="7">
    <source>
        <dbReference type="ARBA" id="ARBA00022692"/>
    </source>
</evidence>
<evidence type="ECO:0000256" key="6">
    <source>
        <dbReference type="ARBA" id="ARBA00022691"/>
    </source>
</evidence>
<dbReference type="STRING" id="215637.A0A4P9ZYU3"/>
<keyword evidence="6 10" id="KW-0949">S-adenosyl-L-methionine</keyword>
<dbReference type="GO" id="GO:0005789">
    <property type="term" value="C:endoplasmic reticulum membrane"/>
    <property type="evidence" value="ECO:0007669"/>
    <property type="project" value="UniProtKB-SubCell"/>
</dbReference>
<comment type="subcellular location">
    <subcellularLocation>
        <location evidence="10">Endoplasmic reticulum membrane</location>
        <topology evidence="10">Multi-pass membrane protein</topology>
    </subcellularLocation>
    <subcellularLocation>
        <location evidence="1">Membrane</location>
        <topology evidence="1">Multi-pass membrane protein</topology>
    </subcellularLocation>
</comment>
<sequence>LPTYHFLEYLTTAQYNPAAISYDSFMFSPDPDGRFILALIVAFGEFVVESYFFPGLKSSNLTWYLGLTCLILGQISRSLAMITARQSFNHYVAAHKAKDHVLITHGIYSLIRHPSYTGFFLWALGLQTLLANPISFVGYAVVLSIFFWDRINYEEENLIRFFGDDYRAYQRRTKALIPFV</sequence>
<name>A0A4P9ZYU3_9FUNG</name>
<evidence type="ECO:0000256" key="5">
    <source>
        <dbReference type="ARBA" id="ARBA00022679"/>
    </source>
</evidence>